<dbReference type="GO" id="GO:0003824">
    <property type="term" value="F:catalytic activity"/>
    <property type="evidence" value="ECO:0007669"/>
    <property type="project" value="InterPro"/>
</dbReference>
<dbReference type="Gene3D" id="3.80.30.20">
    <property type="entry name" value="tm_1862 like domain"/>
    <property type="match status" value="1"/>
</dbReference>
<dbReference type="EMBL" id="JARGYC010000054">
    <property type="protein sequence ID" value="MDF0602559.1"/>
    <property type="molecule type" value="Genomic_DNA"/>
</dbReference>
<sequence>MRDLDISPERPLLVYVHVPFCSSKCHFCDWVQEIPVSELRLAAGNTMRADYIAALCRQIRAVGPRLMDQGYRPRILYWGGGTASILTENEAGAVMAALRDVFPFDDLDEATIESSPETLSPERLAMFRALGFRRISIGLQSLDDRRLRTIGRSHSAEIGAQSVWDAHAAGFEAINIDLITGLPDETLAEVDASVRAALELPASHVSLYPFRPAHGTVARRQLGKGLGGRLDMDEQIAAYHLARDLLNEAGLAEYALSHFGAPRCHSDMAYFQLTMDWAGFGSGATSLLGGRFQSTQRGALHGYVADPQRIDEDRPATAGDIASRLMYQALTTWEGVAADDWAARTGQSLAAAAAIPEVASLLTFLGGAGRLTRDAAGIRLDRDAIARAFITLQFLNSPAAARTRRGADALFAGY</sequence>
<name>A0AAE3TB15_9RHOB</name>
<dbReference type="GO" id="GO:0051539">
    <property type="term" value="F:4 iron, 4 sulfur cluster binding"/>
    <property type="evidence" value="ECO:0007669"/>
    <property type="project" value="TreeGrafter"/>
</dbReference>
<dbReference type="InterPro" id="IPR023404">
    <property type="entry name" value="rSAM_horseshoe"/>
</dbReference>
<gene>
    <name evidence="2" type="ORF">P1J78_17610</name>
</gene>
<accession>A0AAE3TB15</accession>
<dbReference type="RefSeq" id="WP_275568687.1">
    <property type="nucleotide sequence ID" value="NZ_JARGYC010000054.1"/>
</dbReference>
<dbReference type="InterPro" id="IPR034505">
    <property type="entry name" value="Coproporphyrinogen-III_oxidase"/>
</dbReference>
<dbReference type="Pfam" id="PF04055">
    <property type="entry name" value="Radical_SAM"/>
    <property type="match status" value="1"/>
</dbReference>
<dbReference type="AlphaFoldDB" id="A0AAE3TB15"/>
<keyword evidence="3" id="KW-1185">Reference proteome</keyword>
<reference evidence="2" key="1">
    <citation type="submission" date="2023-03" db="EMBL/GenBank/DDBJ databases">
        <title>Multiphase analysis and comparison of six strains from genera Psychromarinibacter, Lutimaribacter, and Maritimibacter, including a novel species: Psychromarinibacter sediminicola sp. nov.</title>
        <authorList>
            <person name="Wang Y.-H."/>
            <person name="Ye M.-Q."/>
            <person name="Du Z.-J."/>
        </authorList>
    </citation>
    <scope>NUCLEOTIDE SEQUENCE</scope>
    <source>
        <strain evidence="2">C21-152</strain>
    </source>
</reference>
<dbReference type="SFLD" id="SFLDG01122">
    <property type="entry name" value="methyltransferase_(class_C)"/>
    <property type="match status" value="1"/>
</dbReference>
<dbReference type="GO" id="GO:0006779">
    <property type="term" value="P:porphyrin-containing compound biosynthetic process"/>
    <property type="evidence" value="ECO:0007669"/>
    <property type="project" value="TreeGrafter"/>
</dbReference>
<comment type="caution">
    <text evidence="2">The sequence shown here is derived from an EMBL/GenBank/DDBJ whole genome shotgun (WGS) entry which is preliminary data.</text>
</comment>
<dbReference type="InterPro" id="IPR058240">
    <property type="entry name" value="rSAM_sf"/>
</dbReference>
<dbReference type="Proteomes" id="UP001220964">
    <property type="component" value="Unassembled WGS sequence"/>
</dbReference>
<dbReference type="PROSITE" id="PS51918">
    <property type="entry name" value="RADICAL_SAM"/>
    <property type="match status" value="1"/>
</dbReference>
<dbReference type="PANTHER" id="PTHR13932">
    <property type="entry name" value="COPROPORPHYRINIGEN III OXIDASE"/>
    <property type="match status" value="1"/>
</dbReference>
<organism evidence="2 3">
    <name type="scientific">Psychromarinibacter sediminicola</name>
    <dbReference type="NCBI Taxonomy" id="3033385"/>
    <lineage>
        <taxon>Bacteria</taxon>
        <taxon>Pseudomonadati</taxon>
        <taxon>Pseudomonadota</taxon>
        <taxon>Alphaproteobacteria</taxon>
        <taxon>Rhodobacterales</taxon>
        <taxon>Paracoccaceae</taxon>
        <taxon>Psychromarinibacter</taxon>
    </lineage>
</organism>
<feature type="domain" description="Radical SAM core" evidence="1">
    <location>
        <begin position="6"/>
        <end position="252"/>
    </location>
</feature>
<dbReference type="PANTHER" id="PTHR13932:SF5">
    <property type="entry name" value="RADICAL S-ADENOSYL METHIONINE DOMAIN-CONTAINING PROTEIN 1, MITOCHONDRIAL"/>
    <property type="match status" value="1"/>
</dbReference>
<evidence type="ECO:0000313" key="2">
    <source>
        <dbReference type="EMBL" id="MDF0602559.1"/>
    </source>
</evidence>
<dbReference type="InterPro" id="IPR007197">
    <property type="entry name" value="rSAM"/>
</dbReference>
<dbReference type="SFLD" id="SFLDS00029">
    <property type="entry name" value="Radical_SAM"/>
    <property type="match status" value="1"/>
</dbReference>
<dbReference type="CDD" id="cd01335">
    <property type="entry name" value="Radical_SAM"/>
    <property type="match status" value="1"/>
</dbReference>
<dbReference type="GO" id="GO:0005737">
    <property type="term" value="C:cytoplasm"/>
    <property type="evidence" value="ECO:0007669"/>
    <property type="project" value="TreeGrafter"/>
</dbReference>
<dbReference type="SUPFAM" id="SSF102114">
    <property type="entry name" value="Radical SAM enzymes"/>
    <property type="match status" value="1"/>
</dbReference>
<protein>
    <submittedName>
        <fullName evidence="2">Coproporphyrinogen-III oxidase family protein</fullName>
    </submittedName>
</protein>
<proteinExistence type="predicted"/>
<dbReference type="InterPro" id="IPR006638">
    <property type="entry name" value="Elp3/MiaA/NifB-like_rSAM"/>
</dbReference>
<evidence type="ECO:0000313" key="3">
    <source>
        <dbReference type="Proteomes" id="UP001220964"/>
    </source>
</evidence>
<evidence type="ECO:0000259" key="1">
    <source>
        <dbReference type="PROSITE" id="PS51918"/>
    </source>
</evidence>
<dbReference type="SFLD" id="SFLDG01065">
    <property type="entry name" value="anaerobic_coproporphyrinogen-I"/>
    <property type="match status" value="1"/>
</dbReference>
<dbReference type="SMART" id="SM00729">
    <property type="entry name" value="Elp3"/>
    <property type="match status" value="1"/>
</dbReference>